<protein>
    <submittedName>
        <fullName evidence="2">Uncharacterized protein</fullName>
    </submittedName>
</protein>
<sequence length="107" mass="11557">MGGSMNSRSRRSLPAPLTTATILRCLDGGGGRDGVRSCMLRGLRRVATGLGVGGRGRIRMIGEEAVRWRRRGVGLRLLGLCGSLCICIGASEWVDVWMHSYVGVWVL</sequence>
<dbReference type="Proteomes" id="UP000250140">
    <property type="component" value="Unassembled WGS sequence"/>
</dbReference>
<feature type="transmembrane region" description="Helical" evidence="1">
    <location>
        <begin position="77"/>
        <end position="98"/>
    </location>
</feature>
<keyword evidence="1" id="KW-0472">Membrane</keyword>
<keyword evidence="1" id="KW-1133">Transmembrane helix</keyword>
<organism evidence="2 3">
    <name type="scientific">Glonium stellatum</name>
    <dbReference type="NCBI Taxonomy" id="574774"/>
    <lineage>
        <taxon>Eukaryota</taxon>
        <taxon>Fungi</taxon>
        <taxon>Dikarya</taxon>
        <taxon>Ascomycota</taxon>
        <taxon>Pezizomycotina</taxon>
        <taxon>Dothideomycetes</taxon>
        <taxon>Pleosporomycetidae</taxon>
        <taxon>Gloniales</taxon>
        <taxon>Gloniaceae</taxon>
        <taxon>Glonium</taxon>
    </lineage>
</organism>
<evidence type="ECO:0000256" key="1">
    <source>
        <dbReference type="SAM" id="Phobius"/>
    </source>
</evidence>
<keyword evidence="1" id="KW-0812">Transmembrane</keyword>
<evidence type="ECO:0000313" key="2">
    <source>
        <dbReference type="EMBL" id="OCL06296.1"/>
    </source>
</evidence>
<evidence type="ECO:0000313" key="3">
    <source>
        <dbReference type="Proteomes" id="UP000250140"/>
    </source>
</evidence>
<gene>
    <name evidence="2" type="ORF">AOQ84DRAFT_80151</name>
</gene>
<keyword evidence="3" id="KW-1185">Reference proteome</keyword>
<accession>A0A8E2EXD8</accession>
<proteinExistence type="predicted"/>
<name>A0A8E2EXD8_9PEZI</name>
<dbReference type="EMBL" id="KV750093">
    <property type="protein sequence ID" value="OCL06296.1"/>
    <property type="molecule type" value="Genomic_DNA"/>
</dbReference>
<reference evidence="2 3" key="1">
    <citation type="journal article" date="2016" name="Nat. Commun.">
        <title>Ectomycorrhizal ecology is imprinted in the genome of the dominant symbiotic fungus Cenococcum geophilum.</title>
        <authorList>
            <consortium name="DOE Joint Genome Institute"/>
            <person name="Peter M."/>
            <person name="Kohler A."/>
            <person name="Ohm R.A."/>
            <person name="Kuo A."/>
            <person name="Krutzmann J."/>
            <person name="Morin E."/>
            <person name="Arend M."/>
            <person name="Barry K.W."/>
            <person name="Binder M."/>
            <person name="Choi C."/>
            <person name="Clum A."/>
            <person name="Copeland A."/>
            <person name="Grisel N."/>
            <person name="Haridas S."/>
            <person name="Kipfer T."/>
            <person name="LaButti K."/>
            <person name="Lindquist E."/>
            <person name="Lipzen A."/>
            <person name="Maire R."/>
            <person name="Meier B."/>
            <person name="Mihaltcheva S."/>
            <person name="Molinier V."/>
            <person name="Murat C."/>
            <person name="Poggeler S."/>
            <person name="Quandt C.A."/>
            <person name="Sperisen C."/>
            <person name="Tritt A."/>
            <person name="Tisserant E."/>
            <person name="Crous P.W."/>
            <person name="Henrissat B."/>
            <person name="Nehls U."/>
            <person name="Egli S."/>
            <person name="Spatafora J.W."/>
            <person name="Grigoriev I.V."/>
            <person name="Martin F.M."/>
        </authorList>
    </citation>
    <scope>NUCLEOTIDE SEQUENCE [LARGE SCALE GENOMIC DNA]</scope>
    <source>
        <strain evidence="2 3">CBS 207.34</strain>
    </source>
</reference>
<dbReference type="AlphaFoldDB" id="A0A8E2EXD8"/>